<dbReference type="SUPFAM" id="SSF55729">
    <property type="entry name" value="Acyl-CoA N-acyltransferases (Nat)"/>
    <property type="match status" value="1"/>
</dbReference>
<sequence length="169" mass="19822">MKQSTLTTEIRKTRASDVPALVQMWHEFSREHERMVVKKTKAFRSFYARKADVLETVNRFFRKNVRSRNWAVFIAESCGRPAGYLSITIKKNPPVYRIDRIGYIDSIFIRKPYRNSGLSSVFKGAAVEWFRRKGLSHMSINVAPENAHAYSIYKKWGFLDFHTELRAKI</sequence>
<dbReference type="Gene3D" id="3.40.630.30">
    <property type="match status" value="1"/>
</dbReference>
<protein>
    <submittedName>
        <fullName evidence="2">GNAT family N-acetyltransferase</fullName>
    </submittedName>
</protein>
<dbReference type="EMBL" id="QZKU01000092">
    <property type="protein sequence ID" value="RJP19178.1"/>
    <property type="molecule type" value="Genomic_DNA"/>
</dbReference>
<keyword evidence="2" id="KW-0808">Transferase</keyword>
<name>A0A3A4NDD0_ABYX5</name>
<comment type="caution">
    <text evidence="2">The sequence shown here is derived from an EMBL/GenBank/DDBJ whole genome shotgun (WGS) entry which is preliminary data.</text>
</comment>
<dbReference type="PANTHER" id="PTHR43072">
    <property type="entry name" value="N-ACETYLTRANSFERASE"/>
    <property type="match status" value="1"/>
</dbReference>
<reference evidence="2 3" key="1">
    <citation type="journal article" date="2017" name="ISME J.">
        <title>Energy and carbon metabolisms in a deep terrestrial subsurface fluid microbial community.</title>
        <authorList>
            <person name="Momper L."/>
            <person name="Jungbluth S.P."/>
            <person name="Lee M.D."/>
            <person name="Amend J.P."/>
        </authorList>
    </citation>
    <scope>NUCLEOTIDE SEQUENCE [LARGE SCALE GENOMIC DNA]</scope>
    <source>
        <strain evidence="2">SURF_5</strain>
    </source>
</reference>
<proteinExistence type="predicted"/>
<evidence type="ECO:0000313" key="2">
    <source>
        <dbReference type="EMBL" id="RJP19178.1"/>
    </source>
</evidence>
<accession>A0A3A4NDD0</accession>
<dbReference type="Proteomes" id="UP000265882">
    <property type="component" value="Unassembled WGS sequence"/>
</dbReference>
<dbReference type="PROSITE" id="PS51186">
    <property type="entry name" value="GNAT"/>
    <property type="match status" value="1"/>
</dbReference>
<dbReference type="AlphaFoldDB" id="A0A3A4NDD0"/>
<dbReference type="Pfam" id="PF00583">
    <property type="entry name" value="Acetyltransf_1"/>
    <property type="match status" value="1"/>
</dbReference>
<feature type="domain" description="N-acetyltransferase" evidence="1">
    <location>
        <begin position="8"/>
        <end position="169"/>
    </location>
</feature>
<dbReference type="GO" id="GO:0016747">
    <property type="term" value="F:acyltransferase activity, transferring groups other than amino-acyl groups"/>
    <property type="evidence" value="ECO:0007669"/>
    <property type="project" value="InterPro"/>
</dbReference>
<dbReference type="InterPro" id="IPR000182">
    <property type="entry name" value="GNAT_dom"/>
</dbReference>
<dbReference type="CDD" id="cd04301">
    <property type="entry name" value="NAT_SF"/>
    <property type="match status" value="1"/>
</dbReference>
<organism evidence="2 3">
    <name type="scientific">Abyssobacteria bacterium (strain SURF_5)</name>
    <dbReference type="NCBI Taxonomy" id="2093360"/>
    <lineage>
        <taxon>Bacteria</taxon>
        <taxon>Pseudomonadati</taxon>
        <taxon>Candidatus Hydrogenedentota</taxon>
        <taxon>Candidatus Abyssobacteria</taxon>
    </lineage>
</organism>
<gene>
    <name evidence="2" type="ORF">C4520_13400</name>
</gene>
<evidence type="ECO:0000259" key="1">
    <source>
        <dbReference type="PROSITE" id="PS51186"/>
    </source>
</evidence>
<dbReference type="InterPro" id="IPR016181">
    <property type="entry name" value="Acyl_CoA_acyltransferase"/>
</dbReference>
<evidence type="ECO:0000313" key="3">
    <source>
        <dbReference type="Proteomes" id="UP000265882"/>
    </source>
</evidence>